<evidence type="ECO:0000256" key="2">
    <source>
        <dbReference type="ARBA" id="ARBA00007639"/>
    </source>
</evidence>
<dbReference type="EMBL" id="RQVS01000008">
    <property type="protein sequence ID" value="RRJ86608.1"/>
    <property type="molecule type" value="Genomic_DNA"/>
</dbReference>
<comment type="subcellular location">
    <subcellularLocation>
        <location evidence="1">Cell envelope</location>
    </subcellularLocation>
</comment>
<evidence type="ECO:0000256" key="3">
    <source>
        <dbReference type="ARBA" id="ARBA00022729"/>
    </source>
</evidence>
<evidence type="ECO:0000256" key="1">
    <source>
        <dbReference type="ARBA" id="ARBA00004196"/>
    </source>
</evidence>
<evidence type="ECO:0000256" key="4">
    <source>
        <dbReference type="SAM" id="SignalP"/>
    </source>
</evidence>
<dbReference type="InterPro" id="IPR028082">
    <property type="entry name" value="Peripla_BP_I"/>
</dbReference>
<dbReference type="GO" id="GO:0030246">
    <property type="term" value="F:carbohydrate binding"/>
    <property type="evidence" value="ECO:0007669"/>
    <property type="project" value="UniProtKB-ARBA"/>
</dbReference>
<name>A0A3P3VX36_9MICO</name>
<evidence type="ECO:0000313" key="6">
    <source>
        <dbReference type="EMBL" id="RRJ86608.1"/>
    </source>
</evidence>
<gene>
    <name evidence="6" type="ORF">EG850_08140</name>
</gene>
<dbReference type="AlphaFoldDB" id="A0A3P3VX36"/>
<dbReference type="PANTHER" id="PTHR46847">
    <property type="entry name" value="D-ALLOSE-BINDING PERIPLASMIC PROTEIN-RELATED"/>
    <property type="match status" value="1"/>
</dbReference>
<dbReference type="GO" id="GO:0030313">
    <property type="term" value="C:cell envelope"/>
    <property type="evidence" value="ECO:0007669"/>
    <property type="project" value="UniProtKB-SubCell"/>
</dbReference>
<dbReference type="SUPFAM" id="SSF53822">
    <property type="entry name" value="Periplasmic binding protein-like I"/>
    <property type="match status" value="1"/>
</dbReference>
<proteinExistence type="inferred from homology"/>
<dbReference type="PANTHER" id="PTHR46847:SF1">
    <property type="entry name" value="D-ALLOSE-BINDING PERIPLASMIC PROTEIN-RELATED"/>
    <property type="match status" value="1"/>
</dbReference>
<dbReference type="OrthoDB" id="9813037at2"/>
<comment type="similarity">
    <text evidence="2">Belongs to the bacterial solute-binding protein 2 family.</text>
</comment>
<feature type="domain" description="Periplasmic binding protein" evidence="5">
    <location>
        <begin position="107"/>
        <end position="359"/>
    </location>
</feature>
<sequence>MPNHPRSSRFRVTAATMAAIGALVLAGCAQSGTPANTDSPAPSGDATAAAGTCGAVPEVGANDPNGLLADMSAEVQAGYNGYPFEIQESAWADFKSEKTEGFTAAIVGTAPAAPFIAAYQNALAESLEKAGVDIVLNVAPNDPSDVPGQLQQFSQALALKPDIIFFNPVAPEPAIDLVNEAHDAGIPVVSLVVPIDSPNAVSVVYNAVLQSMSTASAMFGAMGGSGDVLEVSGVAGIPNQIFWDAGRDHALALCPDINVVGSVQGMFQPPLAQQAVVQYLSTNPAGVDGVIQAGTMGWAIRDAFVQSGHEVPPIQDLGASQGMAAYAAEHPDFIYYGSITPPVAMAQGAAQIGLKILQGAGPKVNQVVWSPHIIDASTVGEFVDPSWSTEDGTDLTSDSVYFTDEQTAEFFKNPELGPQSAE</sequence>
<feature type="signal peptide" evidence="4">
    <location>
        <begin position="1"/>
        <end position="31"/>
    </location>
</feature>
<accession>A0A3P3VX36</accession>
<dbReference type="Pfam" id="PF13407">
    <property type="entry name" value="Peripla_BP_4"/>
    <property type="match status" value="1"/>
</dbReference>
<reference evidence="6 7" key="1">
    <citation type="submission" date="2018-11" db="EMBL/GenBank/DDBJ databases">
        <title>YIM 102482-1 draft genome.</title>
        <authorList>
            <person name="Li G."/>
            <person name="Jiang Y."/>
        </authorList>
    </citation>
    <scope>NUCLEOTIDE SEQUENCE [LARGE SCALE GENOMIC DNA]</scope>
    <source>
        <strain evidence="6 7">YIM 102482-1</strain>
    </source>
</reference>
<dbReference type="PROSITE" id="PS51257">
    <property type="entry name" value="PROKAR_LIPOPROTEIN"/>
    <property type="match status" value="1"/>
</dbReference>
<dbReference type="InterPro" id="IPR025997">
    <property type="entry name" value="SBP_2_dom"/>
</dbReference>
<protein>
    <recommendedName>
        <fullName evidence="5">Periplasmic binding protein domain-containing protein</fullName>
    </recommendedName>
</protein>
<evidence type="ECO:0000313" key="7">
    <source>
        <dbReference type="Proteomes" id="UP000274391"/>
    </source>
</evidence>
<keyword evidence="7" id="KW-1185">Reference proteome</keyword>
<dbReference type="Proteomes" id="UP000274391">
    <property type="component" value="Unassembled WGS sequence"/>
</dbReference>
<comment type="caution">
    <text evidence="6">The sequence shown here is derived from an EMBL/GenBank/DDBJ whole genome shotgun (WGS) entry which is preliminary data.</text>
</comment>
<dbReference type="Gene3D" id="3.40.50.2300">
    <property type="match status" value="2"/>
</dbReference>
<evidence type="ECO:0000259" key="5">
    <source>
        <dbReference type="Pfam" id="PF13407"/>
    </source>
</evidence>
<organism evidence="6 7">
    <name type="scientific">Gulosibacter macacae</name>
    <dbReference type="NCBI Taxonomy" id="2488791"/>
    <lineage>
        <taxon>Bacteria</taxon>
        <taxon>Bacillati</taxon>
        <taxon>Actinomycetota</taxon>
        <taxon>Actinomycetes</taxon>
        <taxon>Micrococcales</taxon>
        <taxon>Microbacteriaceae</taxon>
        <taxon>Gulosibacter</taxon>
    </lineage>
</organism>
<keyword evidence="3 4" id="KW-0732">Signal</keyword>
<feature type="chain" id="PRO_5018314609" description="Periplasmic binding protein domain-containing protein" evidence="4">
    <location>
        <begin position="32"/>
        <end position="422"/>
    </location>
</feature>